<dbReference type="InterPro" id="IPR006015">
    <property type="entry name" value="Universal_stress_UspA"/>
</dbReference>
<reference evidence="4" key="1">
    <citation type="submission" date="2015-10" db="EMBL/GenBank/DDBJ databases">
        <authorList>
            <person name="Luecker S."/>
            <person name="Luecker S."/>
        </authorList>
    </citation>
    <scope>NUCLEOTIDE SEQUENCE [LARGE SCALE GENOMIC DNA]</scope>
</reference>
<proteinExistence type="inferred from homology"/>
<dbReference type="PRINTS" id="PR01438">
    <property type="entry name" value="UNVRSLSTRESS"/>
</dbReference>
<dbReference type="InterPro" id="IPR014729">
    <property type="entry name" value="Rossmann-like_a/b/a_fold"/>
</dbReference>
<dbReference type="PANTHER" id="PTHR31964">
    <property type="entry name" value="ADENINE NUCLEOTIDE ALPHA HYDROLASES-LIKE SUPERFAMILY PROTEIN"/>
    <property type="match status" value="1"/>
</dbReference>
<dbReference type="Pfam" id="PF00582">
    <property type="entry name" value="Usp"/>
    <property type="match status" value="2"/>
</dbReference>
<protein>
    <submittedName>
        <fullName evidence="3">Putative Universal stress protein</fullName>
    </submittedName>
</protein>
<keyword evidence="4" id="KW-1185">Reference proteome</keyword>
<evidence type="ECO:0000259" key="2">
    <source>
        <dbReference type="Pfam" id="PF00582"/>
    </source>
</evidence>
<dbReference type="Gene3D" id="3.40.50.620">
    <property type="entry name" value="HUPs"/>
    <property type="match status" value="2"/>
</dbReference>
<dbReference type="Proteomes" id="UP000198736">
    <property type="component" value="Unassembled WGS sequence"/>
</dbReference>
<feature type="domain" description="UspA" evidence="2">
    <location>
        <begin position="2"/>
        <end position="142"/>
    </location>
</feature>
<dbReference type="OrthoDB" id="9772177at2"/>
<feature type="domain" description="UspA" evidence="2">
    <location>
        <begin position="149"/>
        <end position="285"/>
    </location>
</feature>
<dbReference type="RefSeq" id="WP_090896551.1">
    <property type="nucleotide sequence ID" value="NZ_CZPZ01000012.1"/>
</dbReference>
<dbReference type="SUPFAM" id="SSF52402">
    <property type="entry name" value="Adenine nucleotide alpha hydrolases-like"/>
    <property type="match status" value="2"/>
</dbReference>
<dbReference type="CDD" id="cd00293">
    <property type="entry name" value="USP-like"/>
    <property type="match status" value="1"/>
</dbReference>
<name>A0A0S4LE40_9BACT</name>
<dbReference type="PANTHER" id="PTHR31964:SF113">
    <property type="entry name" value="USPA DOMAIN-CONTAINING PROTEIN"/>
    <property type="match status" value="1"/>
</dbReference>
<evidence type="ECO:0000256" key="1">
    <source>
        <dbReference type="ARBA" id="ARBA00008791"/>
    </source>
</evidence>
<dbReference type="AlphaFoldDB" id="A0A0S4LE40"/>
<accession>A0A0S4LE40</accession>
<dbReference type="STRING" id="1742973.COMA2_20102"/>
<dbReference type="InterPro" id="IPR006016">
    <property type="entry name" value="UspA"/>
</dbReference>
<dbReference type="EMBL" id="CZPZ01000012">
    <property type="protein sequence ID" value="CUS35129.1"/>
    <property type="molecule type" value="Genomic_DNA"/>
</dbReference>
<sequence>MRVVIGVDWSDQAFAAVVQTFQLYRPTDVTLVHGVDLGILEHPFVAQAGNVQGYDDFRKAMVDSGRQLLERAAAMVPAEMASIRNVNEIGSPAQLILDSAHTLSADLVVVGARGRSRLSEVVLGSVSHRVLLHGSRPTLIVRGAARKVQRVLVAIEDRDDADRIVKWLTQHPFVDPTELCVFHALIPIGVNDPYDALGTQTWWEGAERYADELVKSTAGKLLSPRYTVNTKIASGNPAAAIELEAKTMDLVIVTSHGRKGLARFLLGSVSHAVVHHVACPVLVLR</sequence>
<evidence type="ECO:0000313" key="4">
    <source>
        <dbReference type="Proteomes" id="UP000198736"/>
    </source>
</evidence>
<gene>
    <name evidence="3" type="ORF">COMA2_20102</name>
</gene>
<dbReference type="CDD" id="cd23659">
    <property type="entry name" value="USP_At3g01520-like"/>
    <property type="match status" value="1"/>
</dbReference>
<evidence type="ECO:0000313" key="3">
    <source>
        <dbReference type="EMBL" id="CUS35129.1"/>
    </source>
</evidence>
<organism evidence="3 4">
    <name type="scientific">Candidatus Nitrospira nitrificans</name>
    <dbReference type="NCBI Taxonomy" id="1742973"/>
    <lineage>
        <taxon>Bacteria</taxon>
        <taxon>Pseudomonadati</taxon>
        <taxon>Nitrospirota</taxon>
        <taxon>Nitrospiria</taxon>
        <taxon>Nitrospirales</taxon>
        <taxon>Nitrospiraceae</taxon>
        <taxon>Nitrospira</taxon>
    </lineage>
</organism>
<comment type="similarity">
    <text evidence="1">Belongs to the universal stress protein A family.</text>
</comment>